<dbReference type="Gene3D" id="3.40.190.290">
    <property type="match status" value="1"/>
</dbReference>
<comment type="caution">
    <text evidence="2">The sequence shown here is derived from an EMBL/GenBank/DDBJ whole genome shotgun (WGS) entry which is preliminary data.</text>
</comment>
<proteinExistence type="predicted"/>
<gene>
    <name evidence="2" type="primary">gltC_22</name>
    <name evidence="2" type="ORF">SDC9_147087</name>
</gene>
<dbReference type="InterPro" id="IPR050950">
    <property type="entry name" value="HTH-type_LysR_regulators"/>
</dbReference>
<sequence length="164" mass="18663">MQQQLQNSQVDLCISSPPLTGDGIEYITLFSEEIFLVVPYDHRFSQRKSISLIEAADEEFISLKEGFGIRDLTERLCLQAGFAPNIIFESQVAINIPDMVKSNLGVALLPMLGWEKNIERTSVWLHIDDIEASRITALSYLKDRYLSSSALKFKDFAIKKYENI</sequence>
<accession>A0A645EH23</accession>
<dbReference type="AlphaFoldDB" id="A0A645EH23"/>
<reference evidence="2" key="1">
    <citation type="submission" date="2019-08" db="EMBL/GenBank/DDBJ databases">
        <authorList>
            <person name="Kucharzyk K."/>
            <person name="Murdoch R.W."/>
            <person name="Higgins S."/>
            <person name="Loffler F."/>
        </authorList>
    </citation>
    <scope>NUCLEOTIDE SEQUENCE</scope>
</reference>
<dbReference type="Pfam" id="PF03466">
    <property type="entry name" value="LysR_substrate"/>
    <property type="match status" value="1"/>
</dbReference>
<dbReference type="GO" id="GO:0005829">
    <property type="term" value="C:cytosol"/>
    <property type="evidence" value="ECO:0007669"/>
    <property type="project" value="TreeGrafter"/>
</dbReference>
<evidence type="ECO:0000259" key="1">
    <source>
        <dbReference type="Pfam" id="PF03466"/>
    </source>
</evidence>
<dbReference type="SUPFAM" id="SSF53850">
    <property type="entry name" value="Periplasmic binding protein-like II"/>
    <property type="match status" value="1"/>
</dbReference>
<dbReference type="PANTHER" id="PTHR30419:SF28">
    <property type="entry name" value="HTH-TYPE TRANSCRIPTIONAL REGULATOR BSDA"/>
    <property type="match status" value="1"/>
</dbReference>
<organism evidence="2">
    <name type="scientific">bioreactor metagenome</name>
    <dbReference type="NCBI Taxonomy" id="1076179"/>
    <lineage>
        <taxon>unclassified sequences</taxon>
        <taxon>metagenomes</taxon>
        <taxon>ecological metagenomes</taxon>
    </lineage>
</organism>
<dbReference type="EMBL" id="VSSQ01045953">
    <property type="protein sequence ID" value="MPM99892.1"/>
    <property type="molecule type" value="Genomic_DNA"/>
</dbReference>
<dbReference type="GO" id="GO:0006355">
    <property type="term" value="P:regulation of DNA-templated transcription"/>
    <property type="evidence" value="ECO:0007669"/>
    <property type="project" value="TreeGrafter"/>
</dbReference>
<dbReference type="InterPro" id="IPR005119">
    <property type="entry name" value="LysR_subst-bd"/>
</dbReference>
<evidence type="ECO:0000313" key="2">
    <source>
        <dbReference type="EMBL" id="MPM99892.1"/>
    </source>
</evidence>
<protein>
    <submittedName>
        <fullName evidence="2">HTH-type transcriptional regulator GltC</fullName>
    </submittedName>
</protein>
<name>A0A645EH23_9ZZZZ</name>
<feature type="domain" description="LysR substrate-binding" evidence="1">
    <location>
        <begin position="2"/>
        <end position="158"/>
    </location>
</feature>
<dbReference type="PANTHER" id="PTHR30419">
    <property type="entry name" value="HTH-TYPE TRANSCRIPTIONAL REGULATOR YBHD"/>
    <property type="match status" value="1"/>
</dbReference>